<evidence type="ECO:0000256" key="1">
    <source>
        <dbReference type="SAM" id="Phobius"/>
    </source>
</evidence>
<keyword evidence="1" id="KW-0472">Membrane</keyword>
<organism evidence="2">
    <name type="scientific">freshwater metagenome</name>
    <dbReference type="NCBI Taxonomy" id="449393"/>
    <lineage>
        <taxon>unclassified sequences</taxon>
        <taxon>metagenomes</taxon>
        <taxon>ecological metagenomes</taxon>
    </lineage>
</organism>
<reference evidence="2" key="1">
    <citation type="submission" date="2020-05" db="EMBL/GenBank/DDBJ databases">
        <authorList>
            <person name="Chiriac C."/>
            <person name="Salcher M."/>
            <person name="Ghai R."/>
            <person name="Kavagutti S V."/>
        </authorList>
    </citation>
    <scope>NUCLEOTIDE SEQUENCE</scope>
</reference>
<name>A0A6J6E3D7_9ZZZZ</name>
<proteinExistence type="predicted"/>
<accession>A0A6J6E3D7</accession>
<evidence type="ECO:0000313" key="2">
    <source>
        <dbReference type="EMBL" id="CAB4569854.1"/>
    </source>
</evidence>
<keyword evidence="1" id="KW-0812">Transmembrane</keyword>
<feature type="transmembrane region" description="Helical" evidence="1">
    <location>
        <begin position="78"/>
        <end position="99"/>
    </location>
</feature>
<dbReference type="AlphaFoldDB" id="A0A6J6E3D7"/>
<gene>
    <name evidence="2" type="ORF">UFOPK1572_01299</name>
</gene>
<sequence>MAHTAAGNDHRHRDAFARSGSWRSNSRYRTCMVSQCSCVSWQAHHWVVAGDSISDTWLCRWVRVARHVVIGSGCTWCALAVVVCSSTCVVVVSVCVLVCTRSIRRSRRRHLGSCAQSWCKSHRNFFQSVAACSATFNCSRSRSCCDGSTH</sequence>
<dbReference type="EMBL" id="CAEZTC010000195">
    <property type="protein sequence ID" value="CAB4569854.1"/>
    <property type="molecule type" value="Genomic_DNA"/>
</dbReference>
<keyword evidence="1" id="KW-1133">Transmembrane helix</keyword>
<protein>
    <submittedName>
        <fullName evidence="2">Unannotated protein</fullName>
    </submittedName>
</protein>